<dbReference type="InterPro" id="IPR025997">
    <property type="entry name" value="SBP_2_dom"/>
</dbReference>
<feature type="domain" description="Periplasmic binding protein" evidence="5">
    <location>
        <begin position="27"/>
        <end position="287"/>
    </location>
</feature>
<dbReference type="Pfam" id="PF13407">
    <property type="entry name" value="Peripla_BP_4"/>
    <property type="match status" value="1"/>
</dbReference>
<gene>
    <name evidence="6" type="ORF">GCM10011611_25380</name>
</gene>
<protein>
    <submittedName>
        <fullName evidence="6">ABC transporter substrate-binding protein</fullName>
    </submittedName>
</protein>
<dbReference type="Gene3D" id="3.40.50.2300">
    <property type="match status" value="2"/>
</dbReference>
<dbReference type="Proteomes" id="UP000646365">
    <property type="component" value="Unassembled WGS sequence"/>
</dbReference>
<keyword evidence="3 4" id="KW-0732">Signal</keyword>
<evidence type="ECO:0000259" key="5">
    <source>
        <dbReference type="Pfam" id="PF13407"/>
    </source>
</evidence>
<evidence type="ECO:0000256" key="3">
    <source>
        <dbReference type="ARBA" id="ARBA00022729"/>
    </source>
</evidence>
<dbReference type="PANTHER" id="PTHR46847">
    <property type="entry name" value="D-ALLOSE-BINDING PERIPLASMIC PROTEIN-RELATED"/>
    <property type="match status" value="1"/>
</dbReference>
<proteinExistence type="inferred from homology"/>
<comment type="similarity">
    <text evidence="2">Belongs to the bacterial solute-binding protein 2 family.</text>
</comment>
<dbReference type="InterPro" id="IPR028082">
    <property type="entry name" value="Peripla_BP_I"/>
</dbReference>
<sequence>MKLAFEKAALIGLLGCLLPLAAGAETIPVIVKDTTSQYWQIVLAGAHAAGKELKIDVPALGAQAESDIAGQISALENAVAGKPAAVVIAPTQAAALAGPITEAAKQVKIVGIDSRAETDAFSAFLSTDNVKGGRVAADALGETMKAKFGEAKGDVALLVALPGVGSLDQRSQGFKDELKAKWPGLKLVAERVGDGQATSGLNIMTDLITANPNLKGVFASNLPMAQGAGEALAENKDAKIVMVGFDSDDKLVKLVRDGVISGLVVQDPYRMGYEGVKTAAALAKGQKVEKSIDTGVVLIDQQNIDTPRSQALLNPKLD</sequence>
<accession>A0A8J2YTD2</accession>
<feature type="signal peptide" evidence="4">
    <location>
        <begin position="1"/>
        <end position="24"/>
    </location>
</feature>
<feature type="chain" id="PRO_5035288511" evidence="4">
    <location>
        <begin position="25"/>
        <end position="318"/>
    </location>
</feature>
<organism evidence="6 7">
    <name type="scientific">Aliidongia dinghuensis</name>
    <dbReference type="NCBI Taxonomy" id="1867774"/>
    <lineage>
        <taxon>Bacteria</taxon>
        <taxon>Pseudomonadati</taxon>
        <taxon>Pseudomonadota</taxon>
        <taxon>Alphaproteobacteria</taxon>
        <taxon>Rhodospirillales</taxon>
        <taxon>Dongiaceae</taxon>
        <taxon>Aliidongia</taxon>
    </lineage>
</organism>
<name>A0A8J2YTD2_9PROT</name>
<keyword evidence="7" id="KW-1185">Reference proteome</keyword>
<comment type="subcellular location">
    <subcellularLocation>
        <location evidence="1">Cell envelope</location>
    </subcellularLocation>
</comment>
<evidence type="ECO:0000256" key="1">
    <source>
        <dbReference type="ARBA" id="ARBA00004196"/>
    </source>
</evidence>
<dbReference type="GO" id="GO:0030246">
    <property type="term" value="F:carbohydrate binding"/>
    <property type="evidence" value="ECO:0007669"/>
    <property type="project" value="UniProtKB-ARBA"/>
</dbReference>
<dbReference type="RefSeq" id="WP_189046222.1">
    <property type="nucleotide sequence ID" value="NZ_BMJQ01000006.1"/>
</dbReference>
<evidence type="ECO:0000256" key="4">
    <source>
        <dbReference type="SAM" id="SignalP"/>
    </source>
</evidence>
<evidence type="ECO:0000256" key="2">
    <source>
        <dbReference type="ARBA" id="ARBA00007639"/>
    </source>
</evidence>
<evidence type="ECO:0000313" key="6">
    <source>
        <dbReference type="EMBL" id="GGF18403.1"/>
    </source>
</evidence>
<dbReference type="AlphaFoldDB" id="A0A8J2YTD2"/>
<dbReference type="PANTHER" id="PTHR46847:SF1">
    <property type="entry name" value="D-ALLOSE-BINDING PERIPLASMIC PROTEIN-RELATED"/>
    <property type="match status" value="1"/>
</dbReference>
<reference evidence="6" key="1">
    <citation type="journal article" date="2014" name="Int. J. Syst. Evol. Microbiol.">
        <title>Complete genome sequence of Corynebacterium casei LMG S-19264T (=DSM 44701T), isolated from a smear-ripened cheese.</title>
        <authorList>
            <consortium name="US DOE Joint Genome Institute (JGI-PGF)"/>
            <person name="Walter F."/>
            <person name="Albersmeier A."/>
            <person name="Kalinowski J."/>
            <person name="Ruckert C."/>
        </authorList>
    </citation>
    <scope>NUCLEOTIDE SEQUENCE</scope>
    <source>
        <strain evidence="6">CGMCC 1.15725</strain>
    </source>
</reference>
<comment type="caution">
    <text evidence="6">The sequence shown here is derived from an EMBL/GenBank/DDBJ whole genome shotgun (WGS) entry which is preliminary data.</text>
</comment>
<dbReference type="EMBL" id="BMJQ01000006">
    <property type="protein sequence ID" value="GGF18403.1"/>
    <property type="molecule type" value="Genomic_DNA"/>
</dbReference>
<dbReference type="CDD" id="cd20008">
    <property type="entry name" value="PBP1_ABC_sugar_binding-like"/>
    <property type="match status" value="1"/>
</dbReference>
<dbReference type="GO" id="GO:0030313">
    <property type="term" value="C:cell envelope"/>
    <property type="evidence" value="ECO:0007669"/>
    <property type="project" value="UniProtKB-SubCell"/>
</dbReference>
<dbReference type="SUPFAM" id="SSF53822">
    <property type="entry name" value="Periplasmic binding protein-like I"/>
    <property type="match status" value="1"/>
</dbReference>
<reference evidence="6" key="2">
    <citation type="submission" date="2020-09" db="EMBL/GenBank/DDBJ databases">
        <authorList>
            <person name="Sun Q."/>
            <person name="Zhou Y."/>
        </authorList>
    </citation>
    <scope>NUCLEOTIDE SEQUENCE</scope>
    <source>
        <strain evidence="6">CGMCC 1.15725</strain>
    </source>
</reference>
<evidence type="ECO:0000313" key="7">
    <source>
        <dbReference type="Proteomes" id="UP000646365"/>
    </source>
</evidence>